<sequence>MRVSASASPRCCECCLQQAPKSMRCAACKSSVYCSPGCQAQDWAIHRHLCRLDRTVPPDLCTIFMNEVSALPSSLSQTFFLLIRKILTHILVTQSAPDPLRIRSRLNIEDIQRSSPALLDVIRNSIKVISLSVFIRVQQKVCPRLTWLLPFVPYAHILFLLDGCEAQHVQYSCLGLCFNSVNVPPIRYSLSLSSSNSFIQNSPTSVTLKENKPEVLPPCLPSFFELGTSPLEPSLRDILTQFSPDTSLLGHLFLLPTCALVNKACASHAALKDGHLVCEAGTCTAWKAPSPSLLQALQVYAKQVHDALLLLNGVEARVLKEPQTCARAKLTQQLTEILADLTFAYDDVSVILPFYRDTAPILHLKHAYLALMQSTKICNHCFGGSVVVQVEAILSHSPFTETGLVDMVLSLLRTWVRLETQHSYNVVIAMFEPICLCNAYLLQKLERMAPPPIKRSASENPSDDALQRLKQAADALVPQHIKLLGVIEEVYGFADTLQLRAKEGPLITAYDCLEKLIGQVEARLEDIESWTDAGQAEGPDFEVRGIPIA</sequence>
<dbReference type="OMA" id="AMFEPIC"/>
<dbReference type="GeneID" id="5700180"/>
<dbReference type="KEGG" id="gla:GL50803_0017492"/>
<dbReference type="VEuPathDB" id="GiardiaDB:GL50803_17492"/>
<reference evidence="1 2" key="1">
    <citation type="journal article" date="2007" name="Science">
        <title>Genomic minimalism in the early diverging intestinal parasite Giardia lamblia.</title>
        <authorList>
            <person name="Morrison H.G."/>
            <person name="McArthur A.G."/>
            <person name="Gillin F.D."/>
            <person name="Aley S.B."/>
            <person name="Adam R.D."/>
            <person name="Olsen G.J."/>
            <person name="Best A.A."/>
            <person name="Cande W.Z."/>
            <person name="Chen F."/>
            <person name="Cipriano M.J."/>
            <person name="Davids B.J."/>
            <person name="Dawson S.C."/>
            <person name="Elmendorf H.G."/>
            <person name="Hehl A.B."/>
            <person name="Holder M.E."/>
            <person name="Huse S.M."/>
            <person name="Kim U.U."/>
            <person name="Lasek-Nesselquist E."/>
            <person name="Manning G."/>
            <person name="Nigam A."/>
            <person name="Nixon J.E."/>
            <person name="Palm D."/>
            <person name="Passamaneck N.E."/>
            <person name="Prabhu A."/>
            <person name="Reich C.I."/>
            <person name="Reiner D.S."/>
            <person name="Samuelson J."/>
            <person name="Svard S.G."/>
            <person name="Sogin M.L."/>
        </authorList>
    </citation>
    <scope>NUCLEOTIDE SEQUENCE [LARGE SCALE GENOMIC DNA]</scope>
    <source>
        <strain evidence="1 2">WB C6</strain>
    </source>
</reference>
<keyword evidence="2" id="KW-1185">Reference proteome</keyword>
<gene>
    <name evidence="1" type="ORF">GL50803_0017492</name>
</gene>
<dbReference type="Gene3D" id="6.10.140.2220">
    <property type="match status" value="1"/>
</dbReference>
<evidence type="ECO:0000313" key="2">
    <source>
        <dbReference type="Proteomes" id="UP000001548"/>
    </source>
</evidence>
<dbReference type="STRING" id="184922.A8BFJ6"/>
<comment type="caution">
    <text evidence="1">The sequence shown here is derived from an EMBL/GenBank/DDBJ whole genome shotgun (WGS) entry which is preliminary data.</text>
</comment>
<dbReference type="RefSeq" id="XP_001707281.1">
    <property type="nucleotide sequence ID" value="XM_001707229.1"/>
</dbReference>
<dbReference type="Pfam" id="PF01753">
    <property type="entry name" value="zf-MYND"/>
    <property type="match status" value="1"/>
</dbReference>
<proteinExistence type="predicted"/>
<organism evidence="1 2">
    <name type="scientific">Giardia intestinalis (strain ATCC 50803 / WB clone C6)</name>
    <name type="common">Giardia lamblia</name>
    <dbReference type="NCBI Taxonomy" id="184922"/>
    <lineage>
        <taxon>Eukaryota</taxon>
        <taxon>Metamonada</taxon>
        <taxon>Diplomonadida</taxon>
        <taxon>Hexamitidae</taxon>
        <taxon>Giardiinae</taxon>
        <taxon>Giardia</taxon>
    </lineage>
</organism>
<evidence type="ECO:0000313" key="1">
    <source>
        <dbReference type="EMBL" id="KAE8303425.1"/>
    </source>
</evidence>
<dbReference type="AlphaFoldDB" id="A8BFJ6"/>
<dbReference type="InterPro" id="IPR002893">
    <property type="entry name" value="Znf_MYND"/>
</dbReference>
<name>A8BFJ6_GIAIC</name>
<accession>A8BFJ6</accession>
<dbReference type="SUPFAM" id="SSF144232">
    <property type="entry name" value="HIT/MYND zinc finger-like"/>
    <property type="match status" value="1"/>
</dbReference>
<protein>
    <submittedName>
        <fullName evidence="1">MYND finger domain-containing protein</fullName>
    </submittedName>
</protein>
<dbReference type="EMBL" id="AACB03000002">
    <property type="protein sequence ID" value="KAE8303425.1"/>
    <property type="molecule type" value="Genomic_DNA"/>
</dbReference>
<dbReference type="PROSITE" id="PS50865">
    <property type="entry name" value="ZF_MYND_2"/>
    <property type="match status" value="1"/>
</dbReference>
<dbReference type="HOGENOM" id="CLU_496499_0_0_1"/>
<dbReference type="Proteomes" id="UP000001548">
    <property type="component" value="Unassembled WGS sequence"/>
</dbReference>